<feature type="non-terminal residue" evidence="3">
    <location>
        <position position="1"/>
    </location>
</feature>
<dbReference type="InterPro" id="IPR026983">
    <property type="entry name" value="DHC"/>
</dbReference>
<dbReference type="Proteomes" id="UP001163046">
    <property type="component" value="Unassembled WGS sequence"/>
</dbReference>
<protein>
    <submittedName>
        <fullName evidence="3">Dynein heavy chain 8, axonemal</fullName>
    </submittedName>
</protein>
<comment type="similarity">
    <text evidence="1">Belongs to the dynein heavy chain family.</text>
</comment>
<sequence>YRRATHVTPKSYLSFINGYKSIYSEKRAQIGELAQRMNTGLAKLMEASESVAQLSKELAVKEKELALASDKADL</sequence>
<dbReference type="EMBL" id="MU827304">
    <property type="protein sequence ID" value="KAJ7365106.1"/>
    <property type="molecule type" value="Genomic_DNA"/>
</dbReference>
<organism evidence="3 4">
    <name type="scientific">Desmophyllum pertusum</name>
    <dbReference type="NCBI Taxonomy" id="174260"/>
    <lineage>
        <taxon>Eukaryota</taxon>
        <taxon>Metazoa</taxon>
        <taxon>Cnidaria</taxon>
        <taxon>Anthozoa</taxon>
        <taxon>Hexacorallia</taxon>
        <taxon>Scleractinia</taxon>
        <taxon>Caryophylliina</taxon>
        <taxon>Caryophylliidae</taxon>
        <taxon>Desmophyllum</taxon>
    </lineage>
</organism>
<dbReference type="Gene3D" id="1.10.287.2610">
    <property type="match status" value="1"/>
</dbReference>
<accession>A0A9W9YRY4</accession>
<name>A0A9W9YRY4_9CNID</name>
<comment type="caution">
    <text evidence="3">The sequence shown here is derived from an EMBL/GenBank/DDBJ whole genome shotgun (WGS) entry which is preliminary data.</text>
</comment>
<evidence type="ECO:0000313" key="4">
    <source>
        <dbReference type="Proteomes" id="UP001163046"/>
    </source>
</evidence>
<reference evidence="3" key="1">
    <citation type="submission" date="2023-01" db="EMBL/GenBank/DDBJ databases">
        <title>Genome assembly of the deep-sea coral Lophelia pertusa.</title>
        <authorList>
            <person name="Herrera S."/>
            <person name="Cordes E."/>
        </authorList>
    </citation>
    <scope>NUCLEOTIDE SEQUENCE</scope>
    <source>
        <strain evidence="3">USNM1676648</strain>
        <tissue evidence="3">Polyp</tissue>
    </source>
</reference>
<dbReference type="PANTHER" id="PTHR46532:SF4">
    <property type="entry name" value="AAA+ ATPASE DOMAIN-CONTAINING PROTEIN"/>
    <property type="match status" value="1"/>
</dbReference>
<feature type="non-terminal residue" evidence="3">
    <location>
        <position position="74"/>
    </location>
</feature>
<dbReference type="GO" id="GO:0007018">
    <property type="term" value="P:microtubule-based movement"/>
    <property type="evidence" value="ECO:0007669"/>
    <property type="project" value="InterPro"/>
</dbReference>
<dbReference type="GO" id="GO:0005858">
    <property type="term" value="C:axonemal dynein complex"/>
    <property type="evidence" value="ECO:0007669"/>
    <property type="project" value="TreeGrafter"/>
</dbReference>
<evidence type="ECO:0000256" key="1">
    <source>
        <dbReference type="ARBA" id="ARBA00008887"/>
    </source>
</evidence>
<keyword evidence="4" id="KW-1185">Reference proteome</keyword>
<evidence type="ECO:0000256" key="2">
    <source>
        <dbReference type="SAM" id="Coils"/>
    </source>
</evidence>
<keyword evidence="2" id="KW-0175">Coiled coil</keyword>
<proteinExistence type="inferred from homology"/>
<dbReference type="OrthoDB" id="424310at2759"/>
<feature type="coiled-coil region" evidence="2">
    <location>
        <begin position="44"/>
        <end position="71"/>
    </location>
</feature>
<evidence type="ECO:0000313" key="3">
    <source>
        <dbReference type="EMBL" id="KAJ7365106.1"/>
    </source>
</evidence>
<dbReference type="GO" id="GO:0051959">
    <property type="term" value="F:dynein light intermediate chain binding"/>
    <property type="evidence" value="ECO:0007669"/>
    <property type="project" value="InterPro"/>
</dbReference>
<dbReference type="GO" id="GO:0045505">
    <property type="term" value="F:dynein intermediate chain binding"/>
    <property type="evidence" value="ECO:0007669"/>
    <property type="project" value="InterPro"/>
</dbReference>
<gene>
    <name evidence="3" type="primary">DNAH8_2</name>
    <name evidence="3" type="ORF">OS493_007754</name>
</gene>
<dbReference type="PANTHER" id="PTHR46532">
    <property type="entry name" value="MALE FERTILITY FACTOR KL5"/>
    <property type="match status" value="1"/>
</dbReference>
<dbReference type="AlphaFoldDB" id="A0A9W9YRY4"/>